<reference evidence="2" key="1">
    <citation type="journal article" date="2023" name="G3 (Bethesda)">
        <title>Whole genome assemblies of Zophobas morio and Tenebrio molitor.</title>
        <authorList>
            <person name="Kaur S."/>
            <person name="Stinson S.A."/>
            <person name="diCenzo G.C."/>
        </authorList>
    </citation>
    <scope>NUCLEOTIDE SEQUENCE</scope>
    <source>
        <strain evidence="2">QUZm001</strain>
    </source>
</reference>
<comment type="caution">
    <text evidence="2">The sequence shown here is derived from an EMBL/GenBank/DDBJ whole genome shotgun (WGS) entry which is preliminary data.</text>
</comment>
<protein>
    <recommendedName>
        <fullName evidence="1">Reverse transcriptase domain-containing protein</fullName>
    </recommendedName>
</protein>
<dbReference type="CDD" id="cd01650">
    <property type="entry name" value="RT_nLTR_like"/>
    <property type="match status" value="1"/>
</dbReference>
<dbReference type="SUPFAM" id="SSF56672">
    <property type="entry name" value="DNA/RNA polymerases"/>
    <property type="match status" value="1"/>
</dbReference>
<dbReference type="EMBL" id="JALNTZ010000004">
    <property type="protein sequence ID" value="KAJ3656397.1"/>
    <property type="molecule type" value="Genomic_DNA"/>
</dbReference>
<proteinExistence type="predicted"/>
<dbReference type="AlphaFoldDB" id="A0AA38IM67"/>
<dbReference type="PANTHER" id="PTHR33332">
    <property type="entry name" value="REVERSE TRANSCRIPTASE DOMAIN-CONTAINING PROTEIN"/>
    <property type="match status" value="1"/>
</dbReference>
<feature type="domain" description="Reverse transcriptase" evidence="1">
    <location>
        <begin position="338"/>
        <end position="585"/>
    </location>
</feature>
<organism evidence="2 3">
    <name type="scientific">Zophobas morio</name>
    <dbReference type="NCBI Taxonomy" id="2755281"/>
    <lineage>
        <taxon>Eukaryota</taxon>
        <taxon>Metazoa</taxon>
        <taxon>Ecdysozoa</taxon>
        <taxon>Arthropoda</taxon>
        <taxon>Hexapoda</taxon>
        <taxon>Insecta</taxon>
        <taxon>Pterygota</taxon>
        <taxon>Neoptera</taxon>
        <taxon>Endopterygota</taxon>
        <taxon>Coleoptera</taxon>
        <taxon>Polyphaga</taxon>
        <taxon>Cucujiformia</taxon>
        <taxon>Tenebrionidae</taxon>
        <taxon>Zophobas</taxon>
    </lineage>
</organism>
<evidence type="ECO:0000313" key="2">
    <source>
        <dbReference type="EMBL" id="KAJ3656397.1"/>
    </source>
</evidence>
<dbReference type="Pfam" id="PF00078">
    <property type="entry name" value="RVT_1"/>
    <property type="match status" value="1"/>
</dbReference>
<evidence type="ECO:0000259" key="1">
    <source>
        <dbReference type="PROSITE" id="PS50878"/>
    </source>
</evidence>
<dbReference type="PROSITE" id="PS50878">
    <property type="entry name" value="RT_POL"/>
    <property type="match status" value="1"/>
</dbReference>
<dbReference type="GO" id="GO:0071897">
    <property type="term" value="P:DNA biosynthetic process"/>
    <property type="evidence" value="ECO:0007669"/>
    <property type="project" value="UniProtKB-ARBA"/>
</dbReference>
<keyword evidence="3" id="KW-1185">Reference proteome</keyword>
<sequence>MARETEAAHSTRASHSLNLQLGFTRNIIDNNHITCYIITENSNGRCLDLIFSNFYCVVDRAKYYLVKDDPHHPAVCINFSKIFTQGTPSFHMINCNNGYNFKRANYPLLYESLSSIDWTPLQNIDDVEKACFHFYNKLYEVFNLAIRKYSSSKHREYYPPWFTSEIIRCVQQKTLAYKNYKKYRTIQYEELFKLHRSRSKYLIEEAYKRYISNTEKSISADPKKFWAFIQSKKATTRIPGLMVYDGTELSTPSDIVNAFGEYFNSVFIYSTPRDHTQPPPKIRSSTQIIASPISSQEVLEILKRSKDSLTMGIDGVPSFILKDCAWSLAHPLSVLFNLILKHSVCPSLWKHAYICPILKKGNPSDVTNYRGISLLCNFAKVFETTLYSDIYNQTKQLISIHQHGFTQKRSTITNLAIFSQYVSEVIDNKGQCDVIYTDFTKAFDQIDHFILMEKLNHFGFSQSLIKLFCSYLRQRQFCVKYRNFTSKPFIPTSGVPQGSNLGPLLFLLFINDLVNNITCQKLMFADDFKLFTKINDIQDCVDLQMSLDLACTWCTEMNRLKLNIAKCKVVSYTRRNQTSYFDYNINGSVLERVDSFKDLGVVFDNRLTFVKHITEIITKAYKTYGFIYGNCSDFHNESTLKLLFCSLVRSRLEYRAVIWSPIYAVHRSSLEAVQRKFLKWLAFKQDAVYPPQGFNHSTLLDRFNILSLYTRRNILTIRFLYNLLNNKLDCPLLLGKINFLVPRSSAVRQHVLFYISASRSNALARSPVALMCSLFNGIASSCDIFFDSVNYVCSSMKDL</sequence>
<dbReference type="InterPro" id="IPR043502">
    <property type="entry name" value="DNA/RNA_pol_sf"/>
</dbReference>
<gene>
    <name evidence="2" type="ORF">Zmor_015478</name>
</gene>
<accession>A0AA38IM67</accession>
<dbReference type="InterPro" id="IPR000477">
    <property type="entry name" value="RT_dom"/>
</dbReference>
<dbReference type="Proteomes" id="UP001168821">
    <property type="component" value="Unassembled WGS sequence"/>
</dbReference>
<name>A0AA38IM67_9CUCU</name>
<evidence type="ECO:0000313" key="3">
    <source>
        <dbReference type="Proteomes" id="UP001168821"/>
    </source>
</evidence>